<gene>
    <name evidence="10" type="ORF">CRP01_02375</name>
</gene>
<dbReference type="SMART" id="SM00564">
    <property type="entry name" value="PQQ"/>
    <property type="match status" value="6"/>
</dbReference>
<evidence type="ECO:0000256" key="1">
    <source>
        <dbReference type="ARBA" id="ARBA00001931"/>
    </source>
</evidence>
<dbReference type="InterPro" id="IPR017511">
    <property type="entry name" value="PQQ_mDH"/>
</dbReference>
<evidence type="ECO:0000256" key="7">
    <source>
        <dbReference type="ARBA" id="ARBA00023004"/>
    </source>
</evidence>
<proteinExistence type="inferred from homology"/>
<comment type="similarity">
    <text evidence="2">Belongs to the bacterial PQQ dehydrogenase family.</text>
</comment>
<dbReference type="GO" id="GO:0016020">
    <property type="term" value="C:membrane"/>
    <property type="evidence" value="ECO:0007669"/>
    <property type="project" value="InterPro"/>
</dbReference>
<dbReference type="InterPro" id="IPR018391">
    <property type="entry name" value="PQQ_b-propeller_rpt"/>
</dbReference>
<dbReference type="CDD" id="cd10280">
    <property type="entry name" value="PQQ_mGDH"/>
    <property type="match status" value="1"/>
</dbReference>
<dbReference type="Gene3D" id="2.140.10.10">
    <property type="entry name" value="Quinoprotein alcohol dehydrogenase-like superfamily"/>
    <property type="match status" value="2"/>
</dbReference>
<comment type="caution">
    <text evidence="10">The sequence shown here is derived from an EMBL/GenBank/DDBJ whole genome shotgun (WGS) entry which is preliminary data.</text>
</comment>
<evidence type="ECO:0000313" key="11">
    <source>
        <dbReference type="Proteomes" id="UP000223913"/>
    </source>
</evidence>
<dbReference type="PANTHER" id="PTHR32303">
    <property type="entry name" value="QUINOPROTEIN ALCOHOL DEHYDROGENASE (CYTOCHROME C)"/>
    <property type="match status" value="1"/>
</dbReference>
<dbReference type="GO" id="GO:0008876">
    <property type="term" value="F:quinoprotein glucose dehydrogenase activity"/>
    <property type="evidence" value="ECO:0007669"/>
    <property type="project" value="TreeGrafter"/>
</dbReference>
<dbReference type="InterPro" id="IPR002372">
    <property type="entry name" value="PQQ_rpt_dom"/>
</dbReference>
<keyword evidence="3 8" id="KW-0349">Heme</keyword>
<dbReference type="AlphaFoldDB" id="A0A2D0NIA9"/>
<dbReference type="EMBL" id="PDUD01000002">
    <property type="protein sequence ID" value="PHN08187.1"/>
    <property type="molecule type" value="Genomic_DNA"/>
</dbReference>
<dbReference type="OrthoDB" id="9794322at2"/>
<dbReference type="SUPFAM" id="SSF46626">
    <property type="entry name" value="Cytochrome c"/>
    <property type="match status" value="1"/>
</dbReference>
<evidence type="ECO:0000256" key="4">
    <source>
        <dbReference type="ARBA" id="ARBA00022723"/>
    </source>
</evidence>
<dbReference type="PROSITE" id="PS51257">
    <property type="entry name" value="PROKAR_LIPOPROTEIN"/>
    <property type="match status" value="1"/>
</dbReference>
<dbReference type="RefSeq" id="WP_099148390.1">
    <property type="nucleotide sequence ID" value="NZ_PDUD01000002.1"/>
</dbReference>
<evidence type="ECO:0000256" key="8">
    <source>
        <dbReference type="PROSITE-ProRule" id="PRU00433"/>
    </source>
</evidence>
<dbReference type="InterPro" id="IPR036909">
    <property type="entry name" value="Cyt_c-like_dom_sf"/>
</dbReference>
<dbReference type="PANTHER" id="PTHR32303:SF4">
    <property type="entry name" value="QUINOPROTEIN GLUCOSE DEHYDROGENASE"/>
    <property type="match status" value="1"/>
</dbReference>
<dbReference type="GO" id="GO:0048038">
    <property type="term" value="F:quinone binding"/>
    <property type="evidence" value="ECO:0007669"/>
    <property type="project" value="InterPro"/>
</dbReference>
<keyword evidence="7 8" id="KW-0408">Iron</keyword>
<dbReference type="InterPro" id="IPR009056">
    <property type="entry name" value="Cyt_c-like_dom"/>
</dbReference>
<dbReference type="Pfam" id="PF13442">
    <property type="entry name" value="Cytochrome_CBB3"/>
    <property type="match status" value="1"/>
</dbReference>
<keyword evidence="4 8" id="KW-0479">Metal-binding</keyword>
<evidence type="ECO:0000313" key="10">
    <source>
        <dbReference type="EMBL" id="PHN08187.1"/>
    </source>
</evidence>
<dbReference type="Gene3D" id="1.10.760.10">
    <property type="entry name" value="Cytochrome c-like domain"/>
    <property type="match status" value="1"/>
</dbReference>
<dbReference type="Proteomes" id="UP000223913">
    <property type="component" value="Unassembled WGS sequence"/>
</dbReference>
<evidence type="ECO:0000256" key="3">
    <source>
        <dbReference type="ARBA" id="ARBA00022617"/>
    </source>
</evidence>
<dbReference type="GO" id="GO:0009055">
    <property type="term" value="F:electron transfer activity"/>
    <property type="evidence" value="ECO:0007669"/>
    <property type="project" value="InterPro"/>
</dbReference>
<dbReference type="GO" id="GO:0020037">
    <property type="term" value="F:heme binding"/>
    <property type="evidence" value="ECO:0007669"/>
    <property type="project" value="InterPro"/>
</dbReference>
<dbReference type="Pfam" id="PF01011">
    <property type="entry name" value="PQQ"/>
    <property type="match status" value="2"/>
</dbReference>
<sequence length="708" mass="77437">MPYRQLYALLSAGLLLFACRPESTTTGTDWPLYSSDAAGSKYSELDQINVGNVDQLQPAWIYRTDDQGGRTNSTIECNPIIVDGIMYLTTPSLKVIALEAATGTERWRFDPFAGKRASGVNRGVTYWSNDNEKRIYFVASANLYAIDAETGTLVTDFGRDGIVDLHEGLGRDVRTTWVTAATPGIIYNDLLILGSTLGEGPAAAAPGHIRAYDLQTGAMRWIFHTIPYPEEFGYDTWSEDSWQHIGGANAWGGFTLDQERGMVFCGTGSAAYDHWGGNRLGENLFANCILALDAATGERIWHYQVVHHDIWDYDIPCPPNLVQVEKDGRLIDAVAQPTKMGHLFVLDRQTGEPIFPVEEVPVPVSDIPGEVSWPTQPFPPVGLRYTEQRFTHDNVTRRTPEATAFVRARLDSMDTGDIFLPPSERGAVTLPQFNGGTDWGGAAYDPHQRELYVNASNEAEWISMVRAEPPAEITRHQLGRNLYGSICSACHGFGDPKTPDSPSLQQIARDRSKAEIHQVLLNGKGSMPKFAALSEDERAALVAFLKDEGHEEKLATADLELSFAQEIPYTATGHREFKDPDGFPVNAPPWGTLSAIDLDAGQVRWQIPLGTYPELEAQGLPPTGTFNMGGPVITAGGLIFIGAAMDERFRAIDRETGEVLWQYQMDAGGYATPATYAVDGKQYVVIAAGGGGKPGTKAGNAYYCFALP</sequence>
<comment type="cofactor">
    <cofactor evidence="1">
        <name>pyrroloquinoline quinone</name>
        <dbReference type="ChEBI" id="CHEBI:58442"/>
    </cofactor>
</comment>
<evidence type="ECO:0000256" key="5">
    <source>
        <dbReference type="ARBA" id="ARBA00022729"/>
    </source>
</evidence>
<dbReference type="GO" id="GO:0046872">
    <property type="term" value="F:metal ion binding"/>
    <property type="evidence" value="ECO:0007669"/>
    <property type="project" value="UniProtKB-KW"/>
</dbReference>
<keyword evidence="11" id="KW-1185">Reference proteome</keyword>
<protein>
    <submittedName>
        <fullName evidence="10">Pyrrolo-quinoline quinone</fullName>
    </submittedName>
</protein>
<dbReference type="PROSITE" id="PS51007">
    <property type="entry name" value="CYTC"/>
    <property type="match status" value="1"/>
</dbReference>
<name>A0A2D0NIA9_FLAN2</name>
<dbReference type="InterPro" id="IPR011047">
    <property type="entry name" value="Quinoprotein_ADH-like_sf"/>
</dbReference>
<keyword evidence="6" id="KW-0560">Oxidoreductase</keyword>
<evidence type="ECO:0000256" key="2">
    <source>
        <dbReference type="ARBA" id="ARBA00008156"/>
    </source>
</evidence>
<organism evidence="10 11">
    <name type="scientific">Flavilitoribacter nigricans (strain ATCC 23147 / DSM 23189 / NBRC 102662 / NCIMB 1420 / SS-2)</name>
    <name type="common">Lewinella nigricans</name>
    <dbReference type="NCBI Taxonomy" id="1122177"/>
    <lineage>
        <taxon>Bacteria</taxon>
        <taxon>Pseudomonadati</taxon>
        <taxon>Bacteroidota</taxon>
        <taxon>Saprospiria</taxon>
        <taxon>Saprospirales</taxon>
        <taxon>Lewinellaceae</taxon>
        <taxon>Flavilitoribacter</taxon>
    </lineage>
</organism>
<feature type="domain" description="Cytochrome c" evidence="9">
    <location>
        <begin position="474"/>
        <end position="549"/>
    </location>
</feature>
<evidence type="ECO:0000256" key="6">
    <source>
        <dbReference type="ARBA" id="ARBA00023002"/>
    </source>
</evidence>
<reference evidence="10 11" key="1">
    <citation type="submission" date="2017-10" db="EMBL/GenBank/DDBJ databases">
        <title>The draft genome sequence of Lewinella nigricans NBRC 102662.</title>
        <authorList>
            <person name="Wang K."/>
        </authorList>
    </citation>
    <scope>NUCLEOTIDE SEQUENCE [LARGE SCALE GENOMIC DNA]</scope>
    <source>
        <strain evidence="10 11">NBRC 102662</strain>
    </source>
</reference>
<evidence type="ECO:0000259" key="9">
    <source>
        <dbReference type="PROSITE" id="PS51007"/>
    </source>
</evidence>
<dbReference type="SUPFAM" id="SSF50998">
    <property type="entry name" value="Quinoprotein alcohol dehydrogenase-like"/>
    <property type="match status" value="1"/>
</dbReference>
<keyword evidence="5" id="KW-0732">Signal</keyword>
<accession>A0A2D0NIA9</accession>